<keyword evidence="1" id="KW-1133">Transmembrane helix</keyword>
<protein>
    <submittedName>
        <fullName evidence="2">DUF3667 domain-containing protein</fullName>
    </submittedName>
</protein>
<keyword evidence="3" id="KW-1185">Reference proteome</keyword>
<gene>
    <name evidence="2" type="ORF">LNQ49_07660</name>
</gene>
<keyword evidence="1" id="KW-0472">Membrane</keyword>
<feature type="transmembrane region" description="Helical" evidence="1">
    <location>
        <begin position="158"/>
        <end position="181"/>
    </location>
</feature>
<evidence type="ECO:0000313" key="3">
    <source>
        <dbReference type="Proteomes" id="UP001430919"/>
    </source>
</evidence>
<proteinExistence type="predicted"/>
<keyword evidence="1" id="KW-0812">Transmembrane</keyword>
<comment type="caution">
    <text evidence="2">The sequence shown here is derived from an EMBL/GenBank/DDBJ whole genome shotgun (WGS) entry which is preliminary data.</text>
</comment>
<organism evidence="2 3">
    <name type="scientific">Flavobacterium pisciphilum</name>
    <dbReference type="NCBI Taxonomy" id="2893755"/>
    <lineage>
        <taxon>Bacteria</taxon>
        <taxon>Pseudomonadati</taxon>
        <taxon>Bacteroidota</taxon>
        <taxon>Flavobacteriia</taxon>
        <taxon>Flavobacteriales</taxon>
        <taxon>Flavobacteriaceae</taxon>
        <taxon>Flavobacterium</taxon>
    </lineage>
</organism>
<dbReference type="RefSeq" id="WP_229988077.1">
    <property type="nucleotide sequence ID" value="NZ_JAJJMO010000001.1"/>
</dbReference>
<dbReference type="Proteomes" id="UP001430919">
    <property type="component" value="Unassembled WGS sequence"/>
</dbReference>
<feature type="transmembrane region" description="Helical" evidence="1">
    <location>
        <begin position="219"/>
        <end position="248"/>
    </location>
</feature>
<name>A0ABS8MRT9_9FLAO</name>
<feature type="transmembrane region" description="Helical" evidence="1">
    <location>
        <begin position="187"/>
        <end position="207"/>
    </location>
</feature>
<dbReference type="InterPro" id="IPR022134">
    <property type="entry name" value="DUF3667"/>
</dbReference>
<feature type="transmembrane region" description="Helical" evidence="1">
    <location>
        <begin position="127"/>
        <end position="146"/>
    </location>
</feature>
<evidence type="ECO:0000256" key="1">
    <source>
        <dbReference type="SAM" id="Phobius"/>
    </source>
</evidence>
<accession>A0ABS8MRT9</accession>
<feature type="transmembrane region" description="Helical" evidence="1">
    <location>
        <begin position="79"/>
        <end position="96"/>
    </location>
</feature>
<dbReference type="Pfam" id="PF12412">
    <property type="entry name" value="DUF3667"/>
    <property type="match status" value="1"/>
</dbReference>
<reference evidence="2" key="1">
    <citation type="submission" date="2021-11" db="EMBL/GenBank/DDBJ databases">
        <title>Description of novel Flavobacterium species.</title>
        <authorList>
            <person name="Saticioglu I.B."/>
            <person name="Ay H."/>
            <person name="Altun S."/>
            <person name="Duman M."/>
        </authorList>
    </citation>
    <scope>NUCLEOTIDE SEQUENCE</scope>
    <source>
        <strain evidence="2">F-65</strain>
    </source>
</reference>
<evidence type="ECO:0000313" key="2">
    <source>
        <dbReference type="EMBL" id="MCC9071463.1"/>
    </source>
</evidence>
<sequence length="250" mass="28971">MNLPCKNCDQDFTGNYCNNCGQSTETHRLNFHFLWHDIQHGLFHFDKGVLYTAKQLLTRPGASIREFLEGKRVKHFKPLSLVIILATIYGLLYHSFHINIFNEVDLGNSPNEKVIFEKINEWMSSHFAWATLITIPFYALATLITFRKQGYNFIEHLVLNSFLAAQRLIVHITTFPLIYIYNGTPSISKIMAIITFIDFALMIWGYTQFFNKITKVKSFLLSILSYIIFFISIFISSMIIGILVKLILKP</sequence>
<dbReference type="EMBL" id="JAJJMO010000001">
    <property type="protein sequence ID" value="MCC9071463.1"/>
    <property type="molecule type" value="Genomic_DNA"/>
</dbReference>